<dbReference type="SUPFAM" id="SSF50630">
    <property type="entry name" value="Acid proteases"/>
    <property type="match status" value="1"/>
</dbReference>
<dbReference type="Gene3D" id="2.40.70.10">
    <property type="entry name" value="Acid Proteases"/>
    <property type="match status" value="1"/>
</dbReference>
<dbReference type="PANTHER" id="PTHR36943:SF1">
    <property type="entry name" value="CCHC-TYPE DOMAIN-CONTAINING PROTEIN"/>
    <property type="match status" value="1"/>
</dbReference>
<dbReference type="Proteomes" id="UP000050761">
    <property type="component" value="Unassembled WGS sequence"/>
</dbReference>
<sequence length="530" mass="59727">MATMTDEQFQRLLTALATAVEGLARRHHPPQPTPHDPARQFDALAGGIVAFVYDPDADLTFESWYRRHDDVFNVDFTGLDEPTRVRLLLHKLDAGSYERYSSYILPQNPKDVSFKQTVATLNDLFGPSQLLLSARYACMKLVKDPSDDFATYAGRVNRECAKFKLSECNEDQFKCLIFVCGLQSSDETFIRLKLLDKIEADPNCTVQTLTEECRRLLNLRHDTRMIEDGKPAVQVIKGQPESTPASTSLYMPHQRQQSDHDHNRSRRSRRNNSHKTPPDCPFLSHICSKCHIMGHKDGFCSPAKRRTRTKSSMRHNNGPPKQRIRSDAIIRISNIDCNHYRRYAIVTVDNHAVNFQVDTASDITVISHMTWSHIGKPKLEPATLIAQIAFGERIRFSGQQQCNYSFNGISAPGMFYVANTHTNLLGAEWITNLKMYSMMDTLPSMDPGQSEDTLNTSLIASNDDIAAQLQRPFSEAFSTDPALQCFFNRRNSLSVQDGCLIREIPCSSAITTSSDSNGSAVSCKNALDEY</sequence>
<dbReference type="Pfam" id="PF23309">
    <property type="entry name" value="DUF7083"/>
    <property type="match status" value="1"/>
</dbReference>
<feature type="domain" description="DUF7083" evidence="2">
    <location>
        <begin position="41"/>
        <end position="126"/>
    </location>
</feature>
<dbReference type="InterPro" id="IPR021109">
    <property type="entry name" value="Peptidase_aspartic_dom_sf"/>
</dbReference>
<evidence type="ECO:0000259" key="2">
    <source>
        <dbReference type="Pfam" id="PF23309"/>
    </source>
</evidence>
<proteinExistence type="predicted"/>
<evidence type="ECO:0000256" key="1">
    <source>
        <dbReference type="SAM" id="MobiDB-lite"/>
    </source>
</evidence>
<dbReference type="OrthoDB" id="8050037at2759"/>
<dbReference type="EMBL" id="UZAH01026191">
    <property type="protein sequence ID" value="VDO76931.1"/>
    <property type="molecule type" value="Genomic_DNA"/>
</dbReference>
<gene>
    <name evidence="3" type="ORF">HPBE_LOCUS8577</name>
</gene>
<reference evidence="3 4" key="1">
    <citation type="submission" date="2018-11" db="EMBL/GenBank/DDBJ databases">
        <authorList>
            <consortium name="Pathogen Informatics"/>
        </authorList>
    </citation>
    <scope>NUCLEOTIDE SEQUENCE [LARGE SCALE GENOMIC DNA]</scope>
</reference>
<dbReference type="WBParaSite" id="HPBE_0000857601-mRNA-1">
    <property type="protein sequence ID" value="HPBE_0000857601-mRNA-1"/>
    <property type="gene ID" value="HPBE_0000857601"/>
</dbReference>
<reference evidence="5" key="2">
    <citation type="submission" date="2019-09" db="UniProtKB">
        <authorList>
            <consortium name="WormBaseParasite"/>
        </authorList>
    </citation>
    <scope>IDENTIFICATION</scope>
</reference>
<evidence type="ECO:0000313" key="3">
    <source>
        <dbReference type="EMBL" id="VDO76931.1"/>
    </source>
</evidence>
<organism evidence="3">
    <name type="scientific">Heligmosomoides polygyrus</name>
    <name type="common">Parasitic roundworm</name>
    <dbReference type="NCBI Taxonomy" id="6339"/>
    <lineage>
        <taxon>Eukaryota</taxon>
        <taxon>Metazoa</taxon>
        <taxon>Ecdysozoa</taxon>
        <taxon>Nematoda</taxon>
        <taxon>Chromadorea</taxon>
        <taxon>Rhabditida</taxon>
        <taxon>Rhabditina</taxon>
        <taxon>Rhabditomorpha</taxon>
        <taxon>Strongyloidea</taxon>
        <taxon>Heligmosomidae</taxon>
        <taxon>Heligmosomoides</taxon>
    </lineage>
</organism>
<dbReference type="InterPro" id="IPR055510">
    <property type="entry name" value="DUF7083"/>
</dbReference>
<name>A0A3P7XR70_HELPZ</name>
<feature type="compositionally biased region" description="Basic residues" evidence="1">
    <location>
        <begin position="303"/>
        <end position="313"/>
    </location>
</feature>
<evidence type="ECO:0000313" key="5">
    <source>
        <dbReference type="WBParaSite" id="HPBE_0000857601-mRNA-1"/>
    </source>
</evidence>
<keyword evidence="4" id="KW-1185">Reference proteome</keyword>
<feature type="region of interest" description="Disordered" evidence="1">
    <location>
        <begin position="240"/>
        <end position="278"/>
    </location>
</feature>
<dbReference type="PANTHER" id="PTHR36943">
    <property type="entry name" value="CCHC-TYPE DOMAIN-CONTAINING PROTEIN"/>
    <property type="match status" value="1"/>
</dbReference>
<feature type="compositionally biased region" description="Polar residues" evidence="1">
    <location>
        <begin position="240"/>
        <end position="249"/>
    </location>
</feature>
<feature type="compositionally biased region" description="Basic residues" evidence="1">
    <location>
        <begin position="263"/>
        <end position="273"/>
    </location>
</feature>
<feature type="region of interest" description="Disordered" evidence="1">
    <location>
        <begin position="301"/>
        <end position="322"/>
    </location>
</feature>
<dbReference type="AlphaFoldDB" id="A0A3P7XR70"/>
<evidence type="ECO:0000313" key="4">
    <source>
        <dbReference type="Proteomes" id="UP000050761"/>
    </source>
</evidence>
<accession>A0A3P7XR70</accession>
<protein>
    <submittedName>
        <fullName evidence="5">Peptidase A2 domain-containing protein</fullName>
    </submittedName>
</protein>